<sequence length="152" mass="16537">MNAERILKEKYGLELPEPPKPAGLYIPVYQVGQLVYVSGQTPTINGKLLFEGKLGRDLTVEQGQQAARYAVINCLALLKQHLGDLDRVKHFVQLLGFVRSDENFKDQPAVINGASAVLLDIFGEKGAHTRLALGTNELPGGAPVEVTFIAEV</sequence>
<accession>A0A3G2R1Q1</accession>
<dbReference type="CDD" id="cd02199">
    <property type="entry name" value="YjgF_YER057c_UK114_like_1"/>
    <property type="match status" value="1"/>
</dbReference>
<dbReference type="EMBL" id="CP033169">
    <property type="protein sequence ID" value="AYO29211.1"/>
    <property type="molecule type" value="Genomic_DNA"/>
</dbReference>
<dbReference type="Gene3D" id="3.30.1330.40">
    <property type="entry name" value="RutC-like"/>
    <property type="match status" value="1"/>
</dbReference>
<dbReference type="PANTHER" id="PTHR43760:SF1">
    <property type="entry name" value="ENDORIBONUCLEASE L-PSP_CHORISMATE MUTASE-LIKE DOMAIN-CONTAINING PROTEIN"/>
    <property type="match status" value="1"/>
</dbReference>
<dbReference type="Pfam" id="PF14588">
    <property type="entry name" value="YjgF_endoribonc"/>
    <property type="match status" value="1"/>
</dbReference>
<evidence type="ECO:0000259" key="1">
    <source>
        <dbReference type="Pfam" id="PF14588"/>
    </source>
</evidence>
<dbReference type="SUPFAM" id="SSF55298">
    <property type="entry name" value="YjgF-like"/>
    <property type="match status" value="1"/>
</dbReference>
<dbReference type="Proteomes" id="UP000280960">
    <property type="component" value="Chromosome"/>
</dbReference>
<proteinExistence type="predicted"/>
<evidence type="ECO:0000313" key="2">
    <source>
        <dbReference type="EMBL" id="AYO29211.1"/>
    </source>
</evidence>
<name>A0A3G2R1Q1_9FIRM</name>
<dbReference type="RefSeq" id="WP_122013746.1">
    <property type="nucleotide sequence ID" value="NZ_CP033169.1"/>
</dbReference>
<reference evidence="2 3" key="1">
    <citation type="submission" date="2018-10" db="EMBL/GenBank/DDBJ databases">
        <authorList>
            <person name="Zhang X."/>
        </authorList>
    </citation>
    <scope>NUCLEOTIDE SEQUENCE [LARGE SCALE GENOMIC DNA]</scope>
    <source>
        <strain evidence="2 3">SK-G1</strain>
    </source>
</reference>
<organism evidence="2 3">
    <name type="scientific">Biomaibacter acetigenes</name>
    <dbReference type="NCBI Taxonomy" id="2316383"/>
    <lineage>
        <taxon>Bacteria</taxon>
        <taxon>Bacillati</taxon>
        <taxon>Bacillota</taxon>
        <taxon>Clostridia</taxon>
        <taxon>Thermosediminibacterales</taxon>
        <taxon>Tepidanaerobacteraceae</taxon>
        <taxon>Biomaibacter</taxon>
    </lineage>
</organism>
<dbReference type="InterPro" id="IPR035959">
    <property type="entry name" value="RutC-like_sf"/>
</dbReference>
<dbReference type="PANTHER" id="PTHR43760">
    <property type="entry name" value="ENDORIBONUCLEASE-RELATED"/>
    <property type="match status" value="1"/>
</dbReference>
<dbReference type="KEGG" id="bacg:D2962_00095"/>
<dbReference type="AlphaFoldDB" id="A0A3G2R1Q1"/>
<feature type="domain" description="Endoribonuclease L-PSP/chorismate mutase-like" evidence="1">
    <location>
        <begin position="12"/>
        <end position="139"/>
    </location>
</feature>
<evidence type="ECO:0000313" key="3">
    <source>
        <dbReference type="Proteomes" id="UP000280960"/>
    </source>
</evidence>
<dbReference type="InterPro" id="IPR013813">
    <property type="entry name" value="Endoribo_LPSP/chorism_mut-like"/>
</dbReference>
<gene>
    <name evidence="2" type="ORF">D2962_00095</name>
</gene>
<protein>
    <submittedName>
        <fullName evidence="2">RidA family protein</fullName>
    </submittedName>
</protein>
<keyword evidence="3" id="KW-1185">Reference proteome</keyword>